<feature type="region of interest" description="Disordered" evidence="1">
    <location>
        <begin position="143"/>
        <end position="190"/>
    </location>
</feature>
<protein>
    <submittedName>
        <fullName evidence="2">Uncharacterized protein</fullName>
    </submittedName>
</protein>
<evidence type="ECO:0000313" key="3">
    <source>
        <dbReference type="Proteomes" id="UP001152607"/>
    </source>
</evidence>
<feature type="region of interest" description="Disordered" evidence="1">
    <location>
        <begin position="218"/>
        <end position="263"/>
    </location>
</feature>
<accession>A0A9W4U6K1</accession>
<dbReference type="Proteomes" id="UP001152607">
    <property type="component" value="Unassembled WGS sequence"/>
</dbReference>
<reference evidence="2" key="1">
    <citation type="submission" date="2023-01" db="EMBL/GenBank/DDBJ databases">
        <authorList>
            <person name="Van Ghelder C."/>
            <person name="Rancurel C."/>
        </authorList>
    </citation>
    <scope>NUCLEOTIDE SEQUENCE</scope>
    <source>
        <strain evidence="2">CNCM I-4278</strain>
    </source>
</reference>
<organism evidence="2 3">
    <name type="scientific">Periconia digitata</name>
    <dbReference type="NCBI Taxonomy" id="1303443"/>
    <lineage>
        <taxon>Eukaryota</taxon>
        <taxon>Fungi</taxon>
        <taxon>Dikarya</taxon>
        <taxon>Ascomycota</taxon>
        <taxon>Pezizomycotina</taxon>
        <taxon>Dothideomycetes</taxon>
        <taxon>Pleosporomycetidae</taxon>
        <taxon>Pleosporales</taxon>
        <taxon>Massarineae</taxon>
        <taxon>Periconiaceae</taxon>
        <taxon>Periconia</taxon>
    </lineage>
</organism>
<feature type="compositionally biased region" description="Polar residues" evidence="1">
    <location>
        <begin position="50"/>
        <end position="75"/>
    </location>
</feature>
<evidence type="ECO:0000256" key="1">
    <source>
        <dbReference type="SAM" id="MobiDB-lite"/>
    </source>
</evidence>
<evidence type="ECO:0000313" key="2">
    <source>
        <dbReference type="EMBL" id="CAI6286676.1"/>
    </source>
</evidence>
<keyword evidence="3" id="KW-1185">Reference proteome</keyword>
<dbReference type="EMBL" id="CAOQHR010000001">
    <property type="protein sequence ID" value="CAI6286676.1"/>
    <property type="molecule type" value="Genomic_DNA"/>
</dbReference>
<comment type="caution">
    <text evidence="2">The sequence shown here is derived from an EMBL/GenBank/DDBJ whole genome shotgun (WGS) entry which is preliminary data.</text>
</comment>
<feature type="compositionally biased region" description="Basic and acidic residues" evidence="1">
    <location>
        <begin position="18"/>
        <end position="40"/>
    </location>
</feature>
<name>A0A9W4U6K1_9PLEO</name>
<gene>
    <name evidence="2" type="ORF">PDIGIT_LOCUS2326</name>
</gene>
<feature type="region of interest" description="Disordered" evidence="1">
    <location>
        <begin position="1"/>
        <end position="75"/>
    </location>
</feature>
<proteinExistence type="predicted"/>
<dbReference type="AlphaFoldDB" id="A0A9W4U6K1"/>
<sequence>MVHQRTEDNGDGGNGISKDVDPFRDEYRIHDDPNELDKSAHAAHPLFHNIESNTNPDNSTSRQTIGNKTSSTFQQCPPANIETTTQDQDFDEVIHAIEKQALFLQEENDTLWELIEATRKAFRVIWKRDVSIVQGIAEAAERCENQRPPDSDDTLIEGMKTRSSSKCEDDLKGSAESAKSEGCFGRDKGGPRRRNSFASLRSYFSFYRHEDARLLSDPLPSRSKRSKWSVNGSLKSRSRRNASDEATRSPDNNQEDWKEKDAHVPTLAQELRALLGFGEINLERLREDIDEFAEREKYCKGLRTLDGFADEE</sequence>